<dbReference type="EMBL" id="AP026866">
    <property type="protein sequence ID" value="BDS08270.1"/>
    <property type="molecule type" value="Genomic_DNA"/>
</dbReference>
<proteinExistence type="predicted"/>
<gene>
    <name evidence="1" type="ORF">NT6N_33100</name>
</gene>
<organism evidence="1">
    <name type="scientific">Oceaniferula spumae</name>
    <dbReference type="NCBI Taxonomy" id="2979115"/>
    <lineage>
        <taxon>Bacteria</taxon>
        <taxon>Pseudomonadati</taxon>
        <taxon>Verrucomicrobiota</taxon>
        <taxon>Verrucomicrobiia</taxon>
        <taxon>Verrucomicrobiales</taxon>
        <taxon>Verrucomicrobiaceae</taxon>
        <taxon>Oceaniferula</taxon>
    </lineage>
</organism>
<reference evidence="1" key="1">
    <citation type="submission" date="2024-07" db="EMBL/GenBank/DDBJ databases">
        <title>Complete genome sequence of Verrucomicrobiaceae bacterium NT6N.</title>
        <authorList>
            <person name="Huang C."/>
            <person name="Takami H."/>
            <person name="Hamasaki K."/>
        </authorList>
    </citation>
    <scope>NUCLEOTIDE SEQUENCE</scope>
    <source>
        <strain evidence="1">NT6N</strain>
    </source>
</reference>
<dbReference type="AlphaFoldDB" id="A0AAT9FQQ7"/>
<sequence length="49" mass="5441">MTTKEEQHAGGMLKVDVLGRVTIKREEREKILDALESSGMTGQAFAIQH</sequence>
<evidence type="ECO:0000313" key="1">
    <source>
        <dbReference type="EMBL" id="BDS08270.1"/>
    </source>
</evidence>
<accession>A0AAT9FQQ7</accession>
<dbReference type="KEGG" id="osu:NT6N_33100"/>
<protein>
    <submittedName>
        <fullName evidence="1">Uncharacterized protein</fullName>
    </submittedName>
</protein>
<name>A0AAT9FQQ7_9BACT</name>